<dbReference type="RefSeq" id="WP_154614725.1">
    <property type="nucleotide sequence ID" value="NZ_CP053660.1"/>
</dbReference>
<dbReference type="EMBL" id="WLCI01000008">
    <property type="protein sequence ID" value="MTB95008.1"/>
    <property type="molecule type" value="Genomic_DNA"/>
</dbReference>
<evidence type="ECO:0000313" key="2">
    <source>
        <dbReference type="Proteomes" id="UP000433406"/>
    </source>
</evidence>
<name>A0A6I3JA71_9ACTN</name>
<evidence type="ECO:0000313" key="1">
    <source>
        <dbReference type="EMBL" id="MTB95008.1"/>
    </source>
</evidence>
<comment type="caution">
    <text evidence="1">The sequence shown here is derived from an EMBL/GenBank/DDBJ whole genome shotgun (WGS) entry which is preliminary data.</text>
</comment>
<sequence length="417" mass="44292">MSADGAPDISGPDGLDRLDELAASLADDPVVVHPLFGNGRSEDVDAALTAVVEDLPFPAYVVLAPGPDGLATTDPARDLAGRLHERIGGDAVLVVQTDPKSYGLTLASFGDVPDQIAIYEVDRDLFPNGAMHEDLHPAGIAARNLEILGAADRGEEVTREQLDAVTSQAVFRRPEKWDPLQDPPTAESIAIWTTFAFVAVTGAAYLALRSALAWRATAPGALPRPARSGRVDRAAAAGLGTPAEVRAAVERELESLARLLARATGSGSGPVDLERRTLVDGSYDTARSLLERTGSAAADLDDLVGALVLVRTATRAVGATRAAAKRPAYRACFFDPRHGEGVHRRTVPVGDRDLTVPACRPCSHTTGRGLAPMTVPSGLLGRERPWYELDTVWARTGYGAFVEDLWRHVARELGSVR</sequence>
<gene>
    <name evidence="1" type="ORF">GGQ22_07905</name>
</gene>
<organism evidence="1 2">
    <name type="scientific">Nocardioides marmotae</name>
    <dbReference type="NCBI Taxonomy" id="2663857"/>
    <lineage>
        <taxon>Bacteria</taxon>
        <taxon>Bacillati</taxon>
        <taxon>Actinomycetota</taxon>
        <taxon>Actinomycetes</taxon>
        <taxon>Propionibacteriales</taxon>
        <taxon>Nocardioidaceae</taxon>
        <taxon>Nocardioides</taxon>
    </lineage>
</organism>
<proteinExistence type="predicted"/>
<reference evidence="1 2" key="1">
    <citation type="submission" date="2019-10" db="EMBL/GenBank/DDBJ databases">
        <title>Nocardioides novel species isolated from the excrement of Marmot.</title>
        <authorList>
            <person name="Zhang G."/>
        </authorList>
    </citation>
    <scope>NUCLEOTIDE SEQUENCE [LARGE SCALE GENOMIC DNA]</scope>
    <source>
        <strain evidence="2">zg-579</strain>
    </source>
</reference>
<protein>
    <submittedName>
        <fullName evidence="1">Uncharacterized protein</fullName>
    </submittedName>
</protein>
<dbReference type="AlphaFoldDB" id="A0A6I3JA71"/>
<keyword evidence="2" id="KW-1185">Reference proteome</keyword>
<dbReference type="Proteomes" id="UP000433406">
    <property type="component" value="Unassembled WGS sequence"/>
</dbReference>
<accession>A0A6I3JA71</accession>